<gene>
    <name evidence="2" type="ORF">CYCCA115_LOCUS8649</name>
</gene>
<organism evidence="2 3">
    <name type="scientific">Cylindrotheca closterium</name>
    <dbReference type="NCBI Taxonomy" id="2856"/>
    <lineage>
        <taxon>Eukaryota</taxon>
        <taxon>Sar</taxon>
        <taxon>Stramenopiles</taxon>
        <taxon>Ochrophyta</taxon>
        <taxon>Bacillariophyta</taxon>
        <taxon>Bacillariophyceae</taxon>
        <taxon>Bacillariophycidae</taxon>
        <taxon>Bacillariales</taxon>
        <taxon>Bacillariaceae</taxon>
        <taxon>Cylindrotheca</taxon>
    </lineage>
</organism>
<reference evidence="2" key="1">
    <citation type="submission" date="2023-08" db="EMBL/GenBank/DDBJ databases">
        <authorList>
            <person name="Audoor S."/>
            <person name="Bilcke G."/>
        </authorList>
    </citation>
    <scope>NUCLEOTIDE SEQUENCE</scope>
</reference>
<feature type="region of interest" description="Disordered" evidence="1">
    <location>
        <begin position="180"/>
        <end position="215"/>
    </location>
</feature>
<dbReference type="Proteomes" id="UP001295423">
    <property type="component" value="Unassembled WGS sequence"/>
</dbReference>
<evidence type="ECO:0000313" key="2">
    <source>
        <dbReference type="EMBL" id="CAJ1943900.1"/>
    </source>
</evidence>
<evidence type="ECO:0000313" key="3">
    <source>
        <dbReference type="Proteomes" id="UP001295423"/>
    </source>
</evidence>
<dbReference type="EMBL" id="CAKOGP040001158">
    <property type="protein sequence ID" value="CAJ1943900.1"/>
    <property type="molecule type" value="Genomic_DNA"/>
</dbReference>
<evidence type="ECO:0000256" key="1">
    <source>
        <dbReference type="SAM" id="MobiDB-lite"/>
    </source>
</evidence>
<feature type="compositionally biased region" description="Acidic residues" evidence="1">
    <location>
        <begin position="183"/>
        <end position="193"/>
    </location>
</feature>
<protein>
    <submittedName>
        <fullName evidence="2">Uncharacterized protein</fullName>
    </submittedName>
</protein>
<keyword evidence="3" id="KW-1185">Reference proteome</keyword>
<name>A0AAD2FJQ7_9STRA</name>
<comment type="caution">
    <text evidence="2">The sequence shown here is derived from an EMBL/GenBank/DDBJ whole genome shotgun (WGS) entry which is preliminary data.</text>
</comment>
<dbReference type="AlphaFoldDB" id="A0AAD2FJQ7"/>
<proteinExistence type="predicted"/>
<sequence>MLMATESFIAPEEPTKKKNVWFEWNEECEESDYEDEETADEVIVHTIVEDPNDKVHKHRNFLHDDFFDNFIANFGQNDCDAKNDKTFHATKPTSEYAFVREEIDIKRYSDIDGQGTYDSDGDEIPQLVERKMNAKHYASDKWDHDHGMPKYEYDSDNSGNDDIPLFLVNQHGVLIARRQYNSNDDDSDDDDEDSTHNKDDPYFYDDDGDDKSTVQTETSIQGEITLTLNGIAMANMDNWKSEEMKLTPQTWFGDSAASTHMCNDNTNLYDYDVI</sequence>
<accession>A0AAD2FJQ7</accession>